<dbReference type="GO" id="GO:0005737">
    <property type="term" value="C:cytoplasm"/>
    <property type="evidence" value="ECO:0007669"/>
    <property type="project" value="TreeGrafter"/>
</dbReference>
<dbReference type="SMART" id="SM00382">
    <property type="entry name" value="AAA"/>
    <property type="match status" value="1"/>
</dbReference>
<name>A0A4Z0GJ03_9ACTN</name>
<organism evidence="5 6">
    <name type="scientific">Streptomyces palmae</name>
    <dbReference type="NCBI Taxonomy" id="1701085"/>
    <lineage>
        <taxon>Bacteria</taxon>
        <taxon>Bacillati</taxon>
        <taxon>Actinomycetota</taxon>
        <taxon>Actinomycetes</taxon>
        <taxon>Kitasatosporales</taxon>
        <taxon>Streptomycetaceae</taxon>
        <taxon>Streptomyces</taxon>
    </lineage>
</organism>
<protein>
    <submittedName>
        <fullName evidence="5">Helix-turn-helix transcriptional regulator</fullName>
    </submittedName>
</protein>
<dbReference type="GO" id="GO:0004016">
    <property type="term" value="F:adenylate cyclase activity"/>
    <property type="evidence" value="ECO:0007669"/>
    <property type="project" value="TreeGrafter"/>
</dbReference>
<dbReference type="InterPro" id="IPR016032">
    <property type="entry name" value="Sig_transdc_resp-reg_C-effctor"/>
</dbReference>
<dbReference type="PANTHER" id="PTHR16305:SF35">
    <property type="entry name" value="TRANSCRIPTIONAL ACTIVATOR DOMAIN"/>
    <property type="match status" value="1"/>
</dbReference>
<dbReference type="PROSITE" id="PS00622">
    <property type="entry name" value="HTH_LUXR_1"/>
    <property type="match status" value="1"/>
</dbReference>
<dbReference type="SUPFAM" id="SSF46894">
    <property type="entry name" value="C-terminal effector domain of the bipartite response regulators"/>
    <property type="match status" value="1"/>
</dbReference>
<keyword evidence="1" id="KW-0547">Nucleotide-binding</keyword>
<dbReference type="GO" id="GO:0006355">
    <property type="term" value="P:regulation of DNA-templated transcription"/>
    <property type="evidence" value="ECO:0007669"/>
    <property type="project" value="InterPro"/>
</dbReference>
<dbReference type="EMBL" id="SRID01000307">
    <property type="protein sequence ID" value="TGA95746.1"/>
    <property type="molecule type" value="Genomic_DNA"/>
</dbReference>
<keyword evidence="2" id="KW-0067">ATP-binding</keyword>
<dbReference type="OrthoDB" id="3178131at2"/>
<feature type="domain" description="HTH luxR-type" evidence="4">
    <location>
        <begin position="850"/>
        <end position="915"/>
    </location>
</feature>
<evidence type="ECO:0000256" key="1">
    <source>
        <dbReference type="ARBA" id="ARBA00022741"/>
    </source>
</evidence>
<evidence type="ECO:0000313" key="5">
    <source>
        <dbReference type="EMBL" id="TGA95746.1"/>
    </source>
</evidence>
<sequence length="920" mass="98044">MLDRQPRIPPAYTDETGSRHGGAGLLIERDEIVEALLGSVSESANGASQIILLEGAVGCGKSAALECAATRAAADGAFVLSATGVHQEGLRAPGLLRQLLDGCAFPRAKPRIRATGSVHADTVRELGAALADAASGRRIILCADDVQHADGLSLRYLLAIAKRIRCAGLTLIFAESVDHPDRDPVFETELLRQENFRRLRLRPLSPEGVALLLADRPREATGEPRRGDPWWAASGGNPLLLRALLAEHQADPERAAGTPRPAVGGPFARAVLACLHRGGLRTREIAEAVAVLGEYSTPDLLTRLLGTTAAAVAQRVRALDEAGVFDGYEFRHPVAAATVREQLPPARRAALHRAAAGLLHAAAMPAPVVAPHLLAARHVDEAWSRSVLQGAAEDALAEDRAQLAVDYLELAAEGCRDDKLRAAIDARITQVTWRLSPFHAEQRLAGPVGAQRAGLLPGTAGEQLVRMLLLHGRTSTAAELAGAGGDPHAAGATLLHTCPRGFGADPTRSTAEGAAAAPPAAPALLAAGLLWLPPDRPADPQLAAEAEQALDASPLVDATLPDIVNQLRLLAFAGRPERAAVRARRLYQEAGRRGAPGWQSLCCALLAETALLRGRFPEAEEYGRLALGHAPTAGRSGYGMGPVVTRVLALTAMGRYAEAGALLAAPVPDESADGLDMLPYLRARGRYHLAANRRHAALNDFLGMGRLAARWDVDRPALLPWRLDAAEALLELGREAEAKELLEEQHAALHEAGARTRGTTRRLLAAVAPARDRRRLLTEAVDELYRSGDVHELARTLADLADTHRAAGDEARAAMMRRRVWRMAGDCGAQPLRDTVAPARAEEDVPELAGVPGASRISGSERRVAALAAHGYTNREIAAKLFITVSTVEQHLTRVYRKLKITRRQELPPVEFKDSVDESA</sequence>
<dbReference type="CDD" id="cd06170">
    <property type="entry name" value="LuxR_C_like"/>
    <property type="match status" value="1"/>
</dbReference>
<dbReference type="PANTHER" id="PTHR16305">
    <property type="entry name" value="TESTICULAR SOLUBLE ADENYLYL CYCLASE"/>
    <property type="match status" value="1"/>
</dbReference>
<dbReference type="SUPFAM" id="SSF52540">
    <property type="entry name" value="P-loop containing nucleoside triphosphate hydrolases"/>
    <property type="match status" value="1"/>
</dbReference>
<dbReference type="Pfam" id="PF13191">
    <property type="entry name" value="AAA_16"/>
    <property type="match status" value="1"/>
</dbReference>
<dbReference type="Pfam" id="PF00196">
    <property type="entry name" value="GerE"/>
    <property type="match status" value="1"/>
</dbReference>
<evidence type="ECO:0000313" key="6">
    <source>
        <dbReference type="Proteomes" id="UP000297948"/>
    </source>
</evidence>
<evidence type="ECO:0000259" key="4">
    <source>
        <dbReference type="PROSITE" id="PS50043"/>
    </source>
</evidence>
<reference evidence="5 6" key="1">
    <citation type="submission" date="2019-03" db="EMBL/GenBank/DDBJ databases">
        <authorList>
            <person name="Gonzalez-Pimentel J.L."/>
        </authorList>
    </citation>
    <scope>NUCLEOTIDE SEQUENCE [LARGE SCALE GENOMIC DNA]</scope>
    <source>
        <strain evidence="5 6">JCM 31289</strain>
    </source>
</reference>
<dbReference type="AlphaFoldDB" id="A0A4Z0GJ03"/>
<gene>
    <name evidence="5" type="ORF">E4099_24765</name>
</gene>
<dbReference type="SMART" id="SM00421">
    <property type="entry name" value="HTH_LUXR"/>
    <property type="match status" value="1"/>
</dbReference>
<dbReference type="PRINTS" id="PR00038">
    <property type="entry name" value="HTHLUXR"/>
</dbReference>
<keyword evidence="6" id="KW-1185">Reference proteome</keyword>
<accession>A0A4Z0GJ03</accession>
<evidence type="ECO:0000256" key="3">
    <source>
        <dbReference type="SAM" id="MobiDB-lite"/>
    </source>
</evidence>
<dbReference type="InterPro" id="IPR041664">
    <property type="entry name" value="AAA_16"/>
</dbReference>
<dbReference type="InterPro" id="IPR000792">
    <property type="entry name" value="Tscrpt_reg_LuxR_C"/>
</dbReference>
<dbReference type="GO" id="GO:0005524">
    <property type="term" value="F:ATP binding"/>
    <property type="evidence" value="ECO:0007669"/>
    <property type="project" value="UniProtKB-KW"/>
</dbReference>
<dbReference type="InterPro" id="IPR036388">
    <property type="entry name" value="WH-like_DNA-bd_sf"/>
</dbReference>
<dbReference type="Proteomes" id="UP000297948">
    <property type="component" value="Unassembled WGS sequence"/>
</dbReference>
<feature type="region of interest" description="Disordered" evidence="3">
    <location>
        <begin position="1"/>
        <end position="22"/>
    </location>
</feature>
<comment type="caution">
    <text evidence="5">The sequence shown here is derived from an EMBL/GenBank/DDBJ whole genome shotgun (WGS) entry which is preliminary data.</text>
</comment>
<dbReference type="GO" id="GO:0003677">
    <property type="term" value="F:DNA binding"/>
    <property type="evidence" value="ECO:0007669"/>
    <property type="project" value="InterPro"/>
</dbReference>
<dbReference type="PROSITE" id="PS50043">
    <property type="entry name" value="HTH_LUXR_2"/>
    <property type="match status" value="1"/>
</dbReference>
<dbReference type="Gene3D" id="1.10.10.10">
    <property type="entry name" value="Winged helix-like DNA-binding domain superfamily/Winged helix DNA-binding domain"/>
    <property type="match status" value="1"/>
</dbReference>
<dbReference type="InterPro" id="IPR027417">
    <property type="entry name" value="P-loop_NTPase"/>
</dbReference>
<dbReference type="InterPro" id="IPR003593">
    <property type="entry name" value="AAA+_ATPase"/>
</dbReference>
<evidence type="ECO:0000256" key="2">
    <source>
        <dbReference type="ARBA" id="ARBA00022840"/>
    </source>
</evidence>
<proteinExistence type="predicted"/>